<sequence length="99" mass="11433">MSTFVSVIIVVVFGYLIYRYIPKGAERAFRLERFHPRSPMSDWPSSYYDEQRRYADLTAIYGRRDAPDAPLSSMWEADDTESKAAPARPTMTPIHRKAS</sequence>
<protein>
    <submittedName>
        <fullName evidence="3">Uncharacterized protein</fullName>
    </submittedName>
</protein>
<reference evidence="3 4" key="1">
    <citation type="submission" date="2021-07" db="EMBL/GenBank/DDBJ databases">
        <title>Whole Genome Sequence of Nocardia Iowensis.</title>
        <authorList>
            <person name="Lamm A."/>
            <person name="Collins-Fairclough A.M."/>
            <person name="Bunk B."/>
            <person name="Sproer C."/>
        </authorList>
    </citation>
    <scope>NUCLEOTIDE SEQUENCE [LARGE SCALE GENOMIC DNA]</scope>
    <source>
        <strain evidence="3 4">NRRL 5646</strain>
    </source>
</reference>
<feature type="region of interest" description="Disordered" evidence="1">
    <location>
        <begin position="71"/>
        <end position="99"/>
    </location>
</feature>
<evidence type="ECO:0000256" key="1">
    <source>
        <dbReference type="SAM" id="MobiDB-lite"/>
    </source>
</evidence>
<evidence type="ECO:0000256" key="2">
    <source>
        <dbReference type="SAM" id="Phobius"/>
    </source>
</evidence>
<feature type="transmembrane region" description="Helical" evidence="2">
    <location>
        <begin position="6"/>
        <end position="21"/>
    </location>
</feature>
<dbReference type="Proteomes" id="UP000694257">
    <property type="component" value="Chromosome"/>
</dbReference>
<proteinExistence type="predicted"/>
<organism evidence="3 4">
    <name type="scientific">Nocardia iowensis</name>
    <dbReference type="NCBI Taxonomy" id="204891"/>
    <lineage>
        <taxon>Bacteria</taxon>
        <taxon>Bacillati</taxon>
        <taxon>Actinomycetota</taxon>
        <taxon>Actinomycetes</taxon>
        <taxon>Mycobacteriales</taxon>
        <taxon>Nocardiaceae</taxon>
        <taxon>Nocardia</taxon>
    </lineage>
</organism>
<accession>A0ABX8RNS3</accession>
<gene>
    <name evidence="3" type="ORF">KV110_39210</name>
</gene>
<dbReference type="RefSeq" id="WP_218472139.1">
    <property type="nucleotide sequence ID" value="NZ_BAABJN010000012.1"/>
</dbReference>
<keyword evidence="2" id="KW-1133">Transmembrane helix</keyword>
<name>A0ABX8RNS3_NOCIO</name>
<evidence type="ECO:0000313" key="4">
    <source>
        <dbReference type="Proteomes" id="UP000694257"/>
    </source>
</evidence>
<evidence type="ECO:0000313" key="3">
    <source>
        <dbReference type="EMBL" id="QXN91284.1"/>
    </source>
</evidence>
<dbReference type="EMBL" id="CP078145">
    <property type="protein sequence ID" value="QXN91284.1"/>
    <property type="molecule type" value="Genomic_DNA"/>
</dbReference>
<keyword evidence="4" id="KW-1185">Reference proteome</keyword>
<keyword evidence="2" id="KW-0472">Membrane</keyword>
<keyword evidence="2" id="KW-0812">Transmembrane</keyword>